<dbReference type="InterPro" id="IPR003524">
    <property type="entry name" value="PNAcMuramoyl-5peptid_Trfase"/>
</dbReference>
<dbReference type="OrthoDB" id="9805475at2"/>
<dbReference type="InterPro" id="IPR000715">
    <property type="entry name" value="Glycosyl_transferase_4"/>
</dbReference>
<feature type="binding site" evidence="7">
    <location>
        <position position="224"/>
    </location>
    <ligand>
        <name>Mg(2+)</name>
        <dbReference type="ChEBI" id="CHEBI:18420"/>
    </ligand>
</feature>
<feature type="transmembrane region" description="Helical" evidence="8">
    <location>
        <begin position="175"/>
        <end position="193"/>
    </location>
</feature>
<feature type="transmembrane region" description="Helical" evidence="8">
    <location>
        <begin position="85"/>
        <end position="100"/>
    </location>
</feature>
<feature type="transmembrane region" description="Helical" evidence="8">
    <location>
        <begin position="299"/>
        <end position="318"/>
    </location>
</feature>
<feature type="binding site" evidence="7">
    <location>
        <position position="168"/>
    </location>
    <ligand>
        <name>Mg(2+)</name>
        <dbReference type="ChEBI" id="CHEBI:18420"/>
    </ligand>
</feature>
<comment type="cofactor">
    <cofactor evidence="7">
        <name>Mg(2+)</name>
        <dbReference type="ChEBI" id="CHEBI:18420"/>
    </cofactor>
</comment>
<dbReference type="PANTHER" id="PTHR22926">
    <property type="entry name" value="PHOSPHO-N-ACETYLMURAMOYL-PENTAPEPTIDE-TRANSFERASE"/>
    <property type="match status" value="1"/>
</dbReference>
<evidence type="ECO:0000256" key="7">
    <source>
        <dbReference type="PIRSR" id="PIRSR600715-1"/>
    </source>
</evidence>
<accession>E3D104</accession>
<dbReference type="HOGENOM" id="CLU_023982_0_1_0"/>
<feature type="transmembrane region" description="Helical" evidence="8">
    <location>
        <begin position="227"/>
        <end position="245"/>
    </location>
</feature>
<dbReference type="EC" id="2.7.8.13" evidence="9"/>
<gene>
    <name evidence="9" type="ORF">Apau_1491</name>
</gene>
<dbReference type="AlphaFoldDB" id="E3D104"/>
<dbReference type="PROSITE" id="PS01347">
    <property type="entry name" value="MRAY_1"/>
    <property type="match status" value="1"/>
</dbReference>
<dbReference type="PANTHER" id="PTHR22926:SF5">
    <property type="entry name" value="PHOSPHO-N-ACETYLMURAMOYL-PENTAPEPTIDE-TRANSFERASE HOMOLOG"/>
    <property type="match status" value="1"/>
</dbReference>
<feature type="transmembrane region" description="Helical" evidence="8">
    <location>
        <begin position="145"/>
        <end position="163"/>
    </location>
</feature>
<keyword evidence="6 8" id="KW-0472">Membrane</keyword>
<dbReference type="GO" id="GO:0071555">
    <property type="term" value="P:cell wall organization"/>
    <property type="evidence" value="ECO:0007669"/>
    <property type="project" value="TreeGrafter"/>
</dbReference>
<dbReference type="GO" id="GO:0005886">
    <property type="term" value="C:plasma membrane"/>
    <property type="evidence" value="ECO:0007669"/>
    <property type="project" value="TreeGrafter"/>
</dbReference>
<feature type="transmembrane region" description="Helical" evidence="8">
    <location>
        <begin position="251"/>
        <end position="268"/>
    </location>
</feature>
<keyword evidence="7" id="KW-0460">Magnesium</keyword>
<reference evidence="9 10" key="1">
    <citation type="journal article" date="2010" name="Stand. Genomic Sci.">
        <title>Non-contiguous finished genome sequence of Aminomonas paucivorans type strain (GLU-3).</title>
        <authorList>
            <person name="Pitluck S."/>
            <person name="Yasawong M."/>
            <person name="Held B."/>
            <person name="Lapidus A."/>
            <person name="Nolan M."/>
            <person name="Copeland A."/>
            <person name="Lucas S."/>
            <person name="Del Rio T.G."/>
            <person name="Tice H."/>
            <person name="Cheng J.F."/>
            <person name="Chertkov O."/>
            <person name="Goodwin L."/>
            <person name="Tapia R."/>
            <person name="Han C."/>
            <person name="Liolios K."/>
            <person name="Ivanova N."/>
            <person name="Mavromatis K."/>
            <person name="Ovchinnikova G."/>
            <person name="Pati A."/>
            <person name="Chen A."/>
            <person name="Palaniappan K."/>
            <person name="Land M."/>
            <person name="Hauser L."/>
            <person name="Chang Y.J."/>
            <person name="Jeffries C.D."/>
            <person name="Pukall R."/>
            <person name="Spring S."/>
            <person name="Rohde M."/>
            <person name="Sikorski J."/>
            <person name="Goker M."/>
            <person name="Woyke T."/>
            <person name="Bristow J."/>
            <person name="Eisen J.A."/>
            <person name="Markowitz V."/>
            <person name="Hugenholtz P."/>
            <person name="Kyrpides N.C."/>
            <person name="Klenk H.P."/>
        </authorList>
    </citation>
    <scope>NUCLEOTIDE SEQUENCE [LARGE SCALE GENOMIC DNA]</scope>
    <source>
        <strain evidence="9 10">DSM 12260</strain>
    </source>
</reference>
<sequence>MAPPAVGLILLALGVFGVEVLLQECWIRFSLRRRMSQVQKAYGPERHILEKGKTPSMGGVVFLAVPLMLAGVRVCRGEPFSSSDWVLWSLPLCVGFVGYWDDFLKQWRRSSEGLRSLQKLVLQLLFSLPWCVAVSWAGVDLWPGWTVPFPLALPLLLFVSTGIQNAVNVTDGLDGLAAGAMVLSLTALLPFVQGGVREAAVGGWALCAAFLWHNGHPARVFMGDGGAHFLAGLLLSLCVAARALVLVVPLGFLFGVEILSVSLQLVAIHRFGRRLFRMSPLHHHFELIGWPETRIVTRFWLVHLLGMGGIWVLFQRFWGGANG</sequence>
<dbReference type="STRING" id="584708.Apau_1491"/>
<evidence type="ECO:0000256" key="4">
    <source>
        <dbReference type="ARBA" id="ARBA00022692"/>
    </source>
</evidence>
<dbReference type="Pfam" id="PF00953">
    <property type="entry name" value="Glycos_transf_4"/>
    <property type="match status" value="1"/>
</dbReference>
<dbReference type="PaxDb" id="584708-Apau_1491"/>
<evidence type="ECO:0000256" key="5">
    <source>
        <dbReference type="ARBA" id="ARBA00022989"/>
    </source>
</evidence>
<keyword evidence="5 8" id="KW-1133">Transmembrane helix</keyword>
<dbReference type="GO" id="GO:0008963">
    <property type="term" value="F:phospho-N-acetylmuramoyl-pentapeptide-transferase activity"/>
    <property type="evidence" value="ECO:0007669"/>
    <property type="project" value="InterPro"/>
</dbReference>
<protein>
    <submittedName>
        <fullName evidence="9">Phospho-N-acetylmuramoyl-pentapeptide-transferase</fullName>
        <ecNumber evidence="9">2.7.8.13</ecNumber>
    </submittedName>
</protein>
<evidence type="ECO:0000256" key="2">
    <source>
        <dbReference type="ARBA" id="ARBA00005583"/>
    </source>
</evidence>
<dbReference type="GO" id="GO:0046872">
    <property type="term" value="F:metal ion binding"/>
    <property type="evidence" value="ECO:0007669"/>
    <property type="project" value="UniProtKB-KW"/>
</dbReference>
<keyword evidence="3 9" id="KW-0808">Transferase</keyword>
<feature type="transmembrane region" description="Helical" evidence="8">
    <location>
        <begin position="120"/>
        <end position="139"/>
    </location>
</feature>
<evidence type="ECO:0000256" key="1">
    <source>
        <dbReference type="ARBA" id="ARBA00004141"/>
    </source>
</evidence>
<evidence type="ECO:0000256" key="8">
    <source>
        <dbReference type="SAM" id="Phobius"/>
    </source>
</evidence>
<name>E3D104_9BACT</name>
<dbReference type="PROSITE" id="PS01348">
    <property type="entry name" value="MRAY_2"/>
    <property type="match status" value="1"/>
</dbReference>
<dbReference type="InterPro" id="IPR018480">
    <property type="entry name" value="PNAcMuramoyl-5peptid_Trfase_CS"/>
</dbReference>
<keyword evidence="4 8" id="KW-0812">Transmembrane</keyword>
<feature type="transmembrane region" description="Helical" evidence="8">
    <location>
        <begin position="6"/>
        <end position="27"/>
    </location>
</feature>
<evidence type="ECO:0000313" key="9">
    <source>
        <dbReference type="EMBL" id="EFQ23910.1"/>
    </source>
</evidence>
<evidence type="ECO:0000256" key="6">
    <source>
        <dbReference type="ARBA" id="ARBA00023136"/>
    </source>
</evidence>
<dbReference type="EMBL" id="CM001022">
    <property type="protein sequence ID" value="EFQ23910.1"/>
    <property type="molecule type" value="Genomic_DNA"/>
</dbReference>
<proteinExistence type="inferred from homology"/>
<evidence type="ECO:0000313" key="10">
    <source>
        <dbReference type="Proteomes" id="UP000005096"/>
    </source>
</evidence>
<keyword evidence="10" id="KW-1185">Reference proteome</keyword>
<comment type="similarity">
    <text evidence="2">Belongs to the glycosyltransferase 4 family. MraY subfamily.</text>
</comment>
<dbReference type="Proteomes" id="UP000005096">
    <property type="component" value="Chromosome"/>
</dbReference>
<comment type="subcellular location">
    <subcellularLocation>
        <location evidence="1">Membrane</location>
        <topology evidence="1">Multi-pass membrane protein</topology>
    </subcellularLocation>
</comment>
<dbReference type="eggNOG" id="COG0472">
    <property type="taxonomic scope" value="Bacteria"/>
</dbReference>
<keyword evidence="7" id="KW-0479">Metal-binding</keyword>
<evidence type="ECO:0000256" key="3">
    <source>
        <dbReference type="ARBA" id="ARBA00022679"/>
    </source>
</evidence>
<dbReference type="RefSeq" id="WP_006301115.1">
    <property type="nucleotide sequence ID" value="NZ_CM001022.1"/>
</dbReference>
<dbReference type="CDD" id="cd06852">
    <property type="entry name" value="GT_MraY"/>
    <property type="match status" value="1"/>
</dbReference>
<feature type="transmembrane region" description="Helical" evidence="8">
    <location>
        <begin position="56"/>
        <end position="73"/>
    </location>
</feature>
<organism evidence="9 10">
    <name type="scientific">Aminomonas paucivorans DSM 12260</name>
    <dbReference type="NCBI Taxonomy" id="584708"/>
    <lineage>
        <taxon>Bacteria</taxon>
        <taxon>Thermotogati</taxon>
        <taxon>Synergistota</taxon>
        <taxon>Synergistia</taxon>
        <taxon>Synergistales</taxon>
        <taxon>Synergistaceae</taxon>
        <taxon>Aminomonas</taxon>
    </lineage>
</organism>
<dbReference type="GO" id="GO:0044038">
    <property type="term" value="P:cell wall macromolecule biosynthetic process"/>
    <property type="evidence" value="ECO:0007669"/>
    <property type="project" value="TreeGrafter"/>
</dbReference>